<name>A0AC35UHD7_9BILA</name>
<sequence length="98" mass="10714">MKFVTLIFAIVLLASTTYCSPINKRNFQFASAGASASNTITTTSTQQVIPPNSSICAGTLTDIFSTCYNLVQRCINCIRGVETSLYAGRKFFENVKNE</sequence>
<evidence type="ECO:0000313" key="2">
    <source>
        <dbReference type="WBParaSite" id="RSKR_0001159350.1"/>
    </source>
</evidence>
<protein>
    <submittedName>
        <fullName evidence="2">Secreted protein</fullName>
    </submittedName>
</protein>
<reference evidence="2" key="1">
    <citation type="submission" date="2016-11" db="UniProtKB">
        <authorList>
            <consortium name="WormBaseParasite"/>
        </authorList>
    </citation>
    <scope>IDENTIFICATION</scope>
    <source>
        <strain evidence="2">KR3021</strain>
    </source>
</reference>
<evidence type="ECO:0000313" key="1">
    <source>
        <dbReference type="Proteomes" id="UP000095286"/>
    </source>
</evidence>
<accession>A0AC35UHD7</accession>
<dbReference type="WBParaSite" id="RSKR_0001159350.1">
    <property type="protein sequence ID" value="RSKR_0001159350.1"/>
    <property type="gene ID" value="RSKR_0001159350"/>
</dbReference>
<organism evidence="1 2">
    <name type="scientific">Rhabditophanes sp. KR3021</name>
    <dbReference type="NCBI Taxonomy" id="114890"/>
    <lineage>
        <taxon>Eukaryota</taxon>
        <taxon>Metazoa</taxon>
        <taxon>Ecdysozoa</taxon>
        <taxon>Nematoda</taxon>
        <taxon>Chromadorea</taxon>
        <taxon>Rhabditida</taxon>
        <taxon>Tylenchina</taxon>
        <taxon>Panagrolaimomorpha</taxon>
        <taxon>Strongyloidoidea</taxon>
        <taxon>Alloionematidae</taxon>
        <taxon>Rhabditophanes</taxon>
    </lineage>
</organism>
<proteinExistence type="predicted"/>
<dbReference type="Proteomes" id="UP000095286">
    <property type="component" value="Unplaced"/>
</dbReference>